<dbReference type="SUPFAM" id="SSF52980">
    <property type="entry name" value="Restriction endonuclease-like"/>
    <property type="match status" value="1"/>
</dbReference>
<reference evidence="2 3" key="1">
    <citation type="submission" date="2007-03" db="EMBL/GenBank/DDBJ databases">
        <authorList>
            <person name="Stal L."/>
            <person name="Ferriera S."/>
            <person name="Johnson J."/>
            <person name="Kravitz S."/>
            <person name="Beeson K."/>
            <person name="Sutton G."/>
            <person name="Rogers Y.-H."/>
            <person name="Friedman R."/>
            <person name="Frazier M."/>
            <person name="Venter J.C."/>
        </authorList>
    </citation>
    <scope>NUCLEOTIDE SEQUENCE [LARGE SCALE GENOMIC DNA]</scope>
    <source>
        <strain evidence="2 3">CCY0110</strain>
    </source>
</reference>
<feature type="domain" description="Putative restriction endonuclease" evidence="1">
    <location>
        <begin position="33"/>
        <end position="180"/>
    </location>
</feature>
<dbReference type="Pfam" id="PF05685">
    <property type="entry name" value="Uma2"/>
    <property type="match status" value="1"/>
</dbReference>
<protein>
    <recommendedName>
        <fullName evidence="1">Putative restriction endonuclease domain-containing protein</fullName>
    </recommendedName>
</protein>
<evidence type="ECO:0000313" key="3">
    <source>
        <dbReference type="Proteomes" id="UP000003781"/>
    </source>
</evidence>
<proteinExistence type="predicted"/>
<dbReference type="PANTHER" id="PTHR47152">
    <property type="entry name" value="SLR2084 PROTEIN-RELATED"/>
    <property type="match status" value="1"/>
</dbReference>
<dbReference type="AlphaFoldDB" id="A3IUB6"/>
<dbReference type="eggNOG" id="COG4636">
    <property type="taxonomic scope" value="Bacteria"/>
</dbReference>
<evidence type="ECO:0000313" key="2">
    <source>
        <dbReference type="EMBL" id="EAZ89897.1"/>
    </source>
</evidence>
<accession>A3IUB6</accession>
<comment type="caution">
    <text evidence="2">The sequence shown here is derived from an EMBL/GenBank/DDBJ whole genome shotgun (WGS) entry which is preliminary data.</text>
</comment>
<sequence length="203" mass="23367">MSLISLPQLANFPVSHNDSEQRLILTGISWGEYQQFLDSLGDSATYRTIYLEGVLEIMSPSRRHEVSKKSIGRLLEVYLEAAEIDFWGLGSTTLRGEKGKAGKEPDECYCLETDKELPDLAIEVIVTSGNIKILEVYRRLGVKEVWLWQNDQLEIYYLENDQYSRQENSQLLPNLDLNLLSQFINHPNPRLAMKEFRELVINS</sequence>
<organism evidence="2 3">
    <name type="scientific">Crocosphaera chwakensis CCY0110</name>
    <dbReference type="NCBI Taxonomy" id="391612"/>
    <lineage>
        <taxon>Bacteria</taxon>
        <taxon>Bacillati</taxon>
        <taxon>Cyanobacteriota</taxon>
        <taxon>Cyanophyceae</taxon>
        <taxon>Oscillatoriophycideae</taxon>
        <taxon>Chroococcales</taxon>
        <taxon>Aphanothecaceae</taxon>
        <taxon>Crocosphaera</taxon>
        <taxon>Crocosphaera chwakensis</taxon>
    </lineage>
</organism>
<name>A3IUB6_9CHRO</name>
<keyword evidence="3" id="KW-1185">Reference proteome</keyword>
<dbReference type="InterPro" id="IPR012296">
    <property type="entry name" value="Nuclease_put_TT1808"/>
</dbReference>
<dbReference type="Proteomes" id="UP000003781">
    <property type="component" value="Unassembled WGS sequence"/>
</dbReference>
<gene>
    <name evidence="2" type="ORF">CY0110_13913</name>
</gene>
<dbReference type="PANTHER" id="PTHR47152:SF4">
    <property type="entry name" value="SLR0445 PROTEIN"/>
    <property type="match status" value="1"/>
</dbReference>
<dbReference type="InterPro" id="IPR008538">
    <property type="entry name" value="Uma2"/>
</dbReference>
<dbReference type="Gene3D" id="3.90.1570.10">
    <property type="entry name" value="tt1808, chain A"/>
    <property type="match status" value="1"/>
</dbReference>
<dbReference type="InterPro" id="IPR011335">
    <property type="entry name" value="Restrct_endonuc-II-like"/>
</dbReference>
<dbReference type="CDD" id="cd06260">
    <property type="entry name" value="DUF820-like"/>
    <property type="match status" value="1"/>
</dbReference>
<dbReference type="EMBL" id="AAXW01000034">
    <property type="protein sequence ID" value="EAZ89897.1"/>
    <property type="molecule type" value="Genomic_DNA"/>
</dbReference>
<evidence type="ECO:0000259" key="1">
    <source>
        <dbReference type="Pfam" id="PF05685"/>
    </source>
</evidence>